<keyword evidence="2" id="KW-0378">Hydrolase</keyword>
<dbReference type="GO" id="GO:0008061">
    <property type="term" value="F:chitin binding"/>
    <property type="evidence" value="ECO:0007669"/>
    <property type="project" value="InterPro"/>
</dbReference>
<dbReference type="InterPro" id="IPR011583">
    <property type="entry name" value="Chitinase_II/V-like_cat"/>
</dbReference>
<gene>
    <name evidence="2" type="ORF">SAMN05660359_01421</name>
</gene>
<dbReference type="Proteomes" id="UP000183642">
    <property type="component" value="Unassembled WGS sequence"/>
</dbReference>
<dbReference type="PANTHER" id="PTHR46066:SF2">
    <property type="entry name" value="CHITINASE DOMAIN-CONTAINING PROTEIN 1"/>
    <property type="match status" value="1"/>
</dbReference>
<dbReference type="Pfam" id="PF00704">
    <property type="entry name" value="Glyco_hydro_18"/>
    <property type="match status" value="1"/>
</dbReference>
<dbReference type="InterPro" id="IPR001223">
    <property type="entry name" value="Glyco_hydro18_cat"/>
</dbReference>
<dbReference type="InterPro" id="IPR029070">
    <property type="entry name" value="Chitinase_insertion_sf"/>
</dbReference>
<dbReference type="OrthoDB" id="99456at2"/>
<dbReference type="Gene3D" id="3.10.50.10">
    <property type="match status" value="1"/>
</dbReference>
<dbReference type="AlphaFoldDB" id="A0A1I5EGS2"/>
<dbReference type="PROSITE" id="PS51910">
    <property type="entry name" value="GH18_2"/>
    <property type="match status" value="1"/>
</dbReference>
<dbReference type="RefSeq" id="WP_075012822.1">
    <property type="nucleotide sequence ID" value="NZ_FOWE01000003.1"/>
</dbReference>
<feature type="domain" description="GH18" evidence="1">
    <location>
        <begin position="34"/>
        <end position="347"/>
    </location>
</feature>
<reference evidence="3" key="1">
    <citation type="submission" date="2016-10" db="EMBL/GenBank/DDBJ databases">
        <authorList>
            <person name="Varghese N."/>
            <person name="Submissions S."/>
        </authorList>
    </citation>
    <scope>NUCLEOTIDE SEQUENCE [LARGE SCALE GENOMIC DNA]</scope>
    <source>
        <strain evidence="3">DSM 43161</strain>
    </source>
</reference>
<sequence>MRRALLVLVVCAVLVVAGAVTLARPWAPDRTEHLVAAAWLPVWDERAPAALARAVDEGGVAEVSPTWATLRPDGTLAVDAPPQEVLDRLDSGDVRVIPAVQNFADGTWQGDAVARLLADPVASADHRRELVEVALENEWDGVDIDYEGLPALAGPDFTAFLQALRDDLHEHGLLLSVAVPARDRDETSYALAYGYQAIGRIADQVRVMTYDNAWSGSPPGPIAPTDWVRDVVEYAVERVPREKLMLGMATYGYDWVGEDGSNLQHADAVALAERVGAEPRWDDAAAAWTFDYVDQGGQHTVWYEDARSLETKQDLAAAAGLRGIAIWQLGGEDPRLWAAVAEATGEGEGA</sequence>
<organism evidence="2 3">
    <name type="scientific">Geodermatophilus obscurus</name>
    <dbReference type="NCBI Taxonomy" id="1861"/>
    <lineage>
        <taxon>Bacteria</taxon>
        <taxon>Bacillati</taxon>
        <taxon>Actinomycetota</taxon>
        <taxon>Actinomycetes</taxon>
        <taxon>Geodermatophilales</taxon>
        <taxon>Geodermatophilaceae</taxon>
        <taxon>Geodermatophilus</taxon>
    </lineage>
</organism>
<dbReference type="SMART" id="SM00636">
    <property type="entry name" value="Glyco_18"/>
    <property type="match status" value="1"/>
</dbReference>
<evidence type="ECO:0000259" key="1">
    <source>
        <dbReference type="PROSITE" id="PS51910"/>
    </source>
</evidence>
<evidence type="ECO:0000313" key="2">
    <source>
        <dbReference type="EMBL" id="SFO10563.1"/>
    </source>
</evidence>
<protein>
    <submittedName>
        <fullName evidence="2">Glycosyl hydrolases family 18</fullName>
    </submittedName>
</protein>
<name>A0A1I5EGS2_9ACTN</name>
<dbReference type="Gene3D" id="3.20.20.80">
    <property type="entry name" value="Glycosidases"/>
    <property type="match status" value="1"/>
</dbReference>
<dbReference type="PANTHER" id="PTHR46066">
    <property type="entry name" value="CHITINASE DOMAIN-CONTAINING PROTEIN 1 FAMILY MEMBER"/>
    <property type="match status" value="1"/>
</dbReference>
<dbReference type="SUPFAM" id="SSF51445">
    <property type="entry name" value="(Trans)glycosidases"/>
    <property type="match status" value="1"/>
</dbReference>
<proteinExistence type="predicted"/>
<accession>A0A1I5EGS2</accession>
<dbReference type="InterPro" id="IPR017853">
    <property type="entry name" value="GH"/>
</dbReference>
<evidence type="ECO:0000313" key="3">
    <source>
        <dbReference type="Proteomes" id="UP000183642"/>
    </source>
</evidence>
<dbReference type="GO" id="GO:0005975">
    <property type="term" value="P:carbohydrate metabolic process"/>
    <property type="evidence" value="ECO:0007669"/>
    <property type="project" value="InterPro"/>
</dbReference>
<keyword evidence="3" id="KW-1185">Reference proteome</keyword>
<dbReference type="GO" id="GO:0016787">
    <property type="term" value="F:hydrolase activity"/>
    <property type="evidence" value="ECO:0007669"/>
    <property type="project" value="UniProtKB-KW"/>
</dbReference>
<dbReference type="EMBL" id="FOWE01000003">
    <property type="protein sequence ID" value="SFO10563.1"/>
    <property type="molecule type" value="Genomic_DNA"/>
</dbReference>